<dbReference type="InterPro" id="IPR051784">
    <property type="entry name" value="Nod_factor_ABC_transporter"/>
</dbReference>
<feature type="transmembrane region" description="Helical" evidence="5">
    <location>
        <begin position="160"/>
        <end position="184"/>
    </location>
</feature>
<keyword evidence="8" id="KW-1185">Reference proteome</keyword>
<dbReference type="PANTHER" id="PTHR43229">
    <property type="entry name" value="NODULATION PROTEIN J"/>
    <property type="match status" value="1"/>
</dbReference>
<organism evidence="7 8">
    <name type="scientific">Streptomyces scopuliridis RB72</name>
    <dbReference type="NCBI Taxonomy" id="1440053"/>
    <lineage>
        <taxon>Bacteria</taxon>
        <taxon>Bacillati</taxon>
        <taxon>Actinomycetota</taxon>
        <taxon>Actinomycetes</taxon>
        <taxon>Kitasatosporales</taxon>
        <taxon>Streptomycetaceae</taxon>
        <taxon>Streptomyces</taxon>
    </lineage>
</organism>
<dbReference type="Pfam" id="PF01061">
    <property type="entry name" value="ABC2_membrane"/>
    <property type="match status" value="1"/>
</dbReference>
<evidence type="ECO:0000256" key="2">
    <source>
        <dbReference type="ARBA" id="ARBA00022692"/>
    </source>
</evidence>
<proteinExistence type="predicted"/>
<dbReference type="InterPro" id="IPR013525">
    <property type="entry name" value="ABC2_TM"/>
</dbReference>
<evidence type="ECO:0000313" key="8">
    <source>
        <dbReference type="Proteomes" id="UP000245992"/>
    </source>
</evidence>
<keyword evidence="4 5" id="KW-0472">Membrane</keyword>
<protein>
    <submittedName>
        <fullName evidence="7">ABC transporter</fullName>
    </submittedName>
</protein>
<accession>A0A2T7T589</accession>
<evidence type="ECO:0000259" key="6">
    <source>
        <dbReference type="Pfam" id="PF01061"/>
    </source>
</evidence>
<evidence type="ECO:0000256" key="1">
    <source>
        <dbReference type="ARBA" id="ARBA00004141"/>
    </source>
</evidence>
<evidence type="ECO:0000256" key="4">
    <source>
        <dbReference type="ARBA" id="ARBA00023136"/>
    </source>
</evidence>
<comment type="caution">
    <text evidence="7">The sequence shown here is derived from an EMBL/GenBank/DDBJ whole genome shotgun (WGS) entry which is preliminary data.</text>
</comment>
<reference evidence="7 8" key="1">
    <citation type="submission" date="2013-12" db="EMBL/GenBank/DDBJ databases">
        <title>Annotated genome of Streptomyces scopuliridis.</title>
        <authorList>
            <person name="Olson J.B."/>
        </authorList>
    </citation>
    <scope>NUCLEOTIDE SEQUENCE [LARGE SCALE GENOMIC DNA]</scope>
    <source>
        <strain evidence="7 8">RB72</strain>
    </source>
</reference>
<feature type="transmembrane region" description="Helical" evidence="5">
    <location>
        <begin position="191"/>
        <end position="210"/>
    </location>
</feature>
<dbReference type="STRING" id="1440053.GCA_000718095_00533"/>
<sequence>MTTLTPTAGRTGPANTADRPGAATYLNGFSNEVHKGLLNLRAGWREVLIQMITFPVFFLLLVLFMGRGQLRDELLLPGLLGMVSLTFIHEQVNRAFWSYLGDMQSGVLEQTYLTPLPSWTLILGRQVAAVVSALPSALSVLLVGVITIEARGGDMPFDVQILVPLTSIVLGTCGLALILCGLTLVYKRIEIITQFSMAVWFIAGGTFVPLDNMPDVTAFLSRLLVPIAPGIEAIRDILVGGHSLTGLETGWGLWWVILQPIVLIGIGVVLFGRLEQVARRRGTLGRY</sequence>
<feature type="domain" description="ABC-2 type transporter transmembrane" evidence="6">
    <location>
        <begin position="49"/>
        <end position="238"/>
    </location>
</feature>
<keyword evidence="2 5" id="KW-0812">Transmembrane</keyword>
<evidence type="ECO:0000256" key="5">
    <source>
        <dbReference type="SAM" id="Phobius"/>
    </source>
</evidence>
<dbReference type="PANTHER" id="PTHR43229:SF6">
    <property type="entry name" value="ABC-TYPE MULTIDRUG TRANSPORT SYSTEM, PERMEASE COMPONENT"/>
    <property type="match status" value="1"/>
</dbReference>
<dbReference type="RefSeq" id="WP_078490355.1">
    <property type="nucleotide sequence ID" value="NZ_AZSP01000219.1"/>
</dbReference>
<feature type="transmembrane region" description="Helical" evidence="5">
    <location>
        <begin position="47"/>
        <end position="66"/>
    </location>
</feature>
<dbReference type="AlphaFoldDB" id="A0A2T7T589"/>
<name>A0A2T7T589_9ACTN</name>
<dbReference type="GO" id="GO:0140359">
    <property type="term" value="F:ABC-type transporter activity"/>
    <property type="evidence" value="ECO:0007669"/>
    <property type="project" value="InterPro"/>
</dbReference>
<comment type="subcellular location">
    <subcellularLocation>
        <location evidence="1">Membrane</location>
        <topology evidence="1">Multi-pass membrane protein</topology>
    </subcellularLocation>
</comment>
<gene>
    <name evidence="7" type="ORF">Y717_35300</name>
</gene>
<keyword evidence="3 5" id="KW-1133">Transmembrane helix</keyword>
<feature type="transmembrane region" description="Helical" evidence="5">
    <location>
        <begin position="127"/>
        <end position="148"/>
    </location>
</feature>
<dbReference type="Proteomes" id="UP000245992">
    <property type="component" value="Unassembled WGS sequence"/>
</dbReference>
<feature type="transmembrane region" description="Helical" evidence="5">
    <location>
        <begin position="252"/>
        <end position="271"/>
    </location>
</feature>
<dbReference type="EMBL" id="AZSP01000219">
    <property type="protein sequence ID" value="PVE10293.1"/>
    <property type="molecule type" value="Genomic_DNA"/>
</dbReference>
<dbReference type="OrthoDB" id="9815972at2"/>
<dbReference type="GO" id="GO:0016020">
    <property type="term" value="C:membrane"/>
    <property type="evidence" value="ECO:0007669"/>
    <property type="project" value="UniProtKB-SubCell"/>
</dbReference>
<evidence type="ECO:0000313" key="7">
    <source>
        <dbReference type="EMBL" id="PVE10293.1"/>
    </source>
</evidence>
<evidence type="ECO:0000256" key="3">
    <source>
        <dbReference type="ARBA" id="ARBA00022989"/>
    </source>
</evidence>